<protein>
    <submittedName>
        <fullName evidence="3">Uncharacterized protein</fullName>
    </submittedName>
</protein>
<feature type="compositionally biased region" description="Basic and acidic residues" evidence="2">
    <location>
        <begin position="328"/>
        <end position="338"/>
    </location>
</feature>
<feature type="compositionally biased region" description="Acidic residues" evidence="2">
    <location>
        <begin position="285"/>
        <end position="294"/>
    </location>
</feature>
<dbReference type="Proteomes" id="UP001165060">
    <property type="component" value="Unassembled WGS sequence"/>
</dbReference>
<evidence type="ECO:0000256" key="1">
    <source>
        <dbReference type="SAM" id="Coils"/>
    </source>
</evidence>
<feature type="region of interest" description="Disordered" evidence="2">
    <location>
        <begin position="385"/>
        <end position="416"/>
    </location>
</feature>
<comment type="caution">
    <text evidence="3">The sequence shown here is derived from an EMBL/GenBank/DDBJ whole genome shotgun (WGS) entry which is preliminary data.</text>
</comment>
<gene>
    <name evidence="3" type="ORF">TeGR_g5561</name>
</gene>
<keyword evidence="4" id="KW-1185">Reference proteome</keyword>
<dbReference type="EMBL" id="BRYB01002205">
    <property type="protein sequence ID" value="GMI41210.1"/>
    <property type="molecule type" value="Genomic_DNA"/>
</dbReference>
<evidence type="ECO:0000313" key="4">
    <source>
        <dbReference type="Proteomes" id="UP001165060"/>
    </source>
</evidence>
<organism evidence="3 4">
    <name type="scientific">Tetraparma gracilis</name>
    <dbReference type="NCBI Taxonomy" id="2962635"/>
    <lineage>
        <taxon>Eukaryota</taxon>
        <taxon>Sar</taxon>
        <taxon>Stramenopiles</taxon>
        <taxon>Ochrophyta</taxon>
        <taxon>Bolidophyceae</taxon>
        <taxon>Parmales</taxon>
        <taxon>Triparmaceae</taxon>
        <taxon>Tetraparma</taxon>
    </lineage>
</organism>
<keyword evidence="1" id="KW-0175">Coiled coil</keyword>
<evidence type="ECO:0000256" key="2">
    <source>
        <dbReference type="SAM" id="MobiDB-lite"/>
    </source>
</evidence>
<feature type="compositionally biased region" description="Gly residues" evidence="2">
    <location>
        <begin position="400"/>
        <end position="410"/>
    </location>
</feature>
<accession>A0ABQ6N6W2</accession>
<name>A0ABQ6N6W2_9STRA</name>
<feature type="region of interest" description="Disordered" evidence="2">
    <location>
        <begin position="431"/>
        <end position="480"/>
    </location>
</feature>
<proteinExistence type="predicted"/>
<evidence type="ECO:0000313" key="3">
    <source>
        <dbReference type="EMBL" id="GMI41210.1"/>
    </source>
</evidence>
<feature type="region of interest" description="Disordered" evidence="2">
    <location>
        <begin position="271"/>
        <end position="355"/>
    </location>
</feature>
<feature type="compositionally biased region" description="Basic residues" evidence="2">
    <location>
        <begin position="459"/>
        <end position="469"/>
    </location>
</feature>
<reference evidence="3 4" key="1">
    <citation type="journal article" date="2023" name="Commun. Biol.">
        <title>Genome analysis of Parmales, the sister group of diatoms, reveals the evolutionary specialization of diatoms from phago-mixotrophs to photoautotrophs.</title>
        <authorList>
            <person name="Ban H."/>
            <person name="Sato S."/>
            <person name="Yoshikawa S."/>
            <person name="Yamada K."/>
            <person name="Nakamura Y."/>
            <person name="Ichinomiya M."/>
            <person name="Sato N."/>
            <person name="Blanc-Mathieu R."/>
            <person name="Endo H."/>
            <person name="Kuwata A."/>
            <person name="Ogata H."/>
        </authorList>
    </citation>
    <scope>NUCLEOTIDE SEQUENCE [LARGE SCALE GENOMIC DNA]</scope>
</reference>
<feature type="coiled-coil region" evidence="1">
    <location>
        <begin position="146"/>
        <end position="176"/>
    </location>
</feature>
<sequence length="502" mass="54236">MDFGEDKGRQIGEQKFRAGLGVVTQQFNPFKETSLLGCISAREKLVDAVIGQARACADFKPYNPGEFFHSLNALRFASVRVVQEVLHWRNGLVAPEPFMVAGENYLLKMIHDTEIIRVMPTVDLFGFELGLRNPFLFPCLPRIAVRQAMLEKKKKQEAEKKKKKALEEKMKKAGLKQKKAVVEDAHTHVLQAGEILLPRSRDAVEELQPGKQLQHMMRDLSVVSESDWVAICEAEAVLKEEEERYHPKQKGVQVAGTGWGIERWTKMPWKAPRAAKKGAGVAVAGEEEAGEGGESEGREHTPQTGGEEEDRHGSHVVGVPAKRKKRQGKGEGKGKGEDGPLPYSEMSKADQERLMAEALQHERESMEKAGRVVGLPSCASIIEELEHSRMGKGGRKTTREGGGAGGGGGTNKPVPPKVAAGVAVGAVGGVVGGGGQPSAGSLLSPAGTKTLARLPNSTAKKKKKSRGGKRGGAEKFKVASESPWDFDASIDILDDVPPTTSD</sequence>